<dbReference type="InterPro" id="IPR029063">
    <property type="entry name" value="SAM-dependent_MTases_sf"/>
</dbReference>
<dbReference type="GO" id="GO:0032259">
    <property type="term" value="P:methylation"/>
    <property type="evidence" value="ECO:0007669"/>
    <property type="project" value="UniProtKB-KW"/>
</dbReference>
<keyword evidence="1" id="KW-0489">Methyltransferase</keyword>
<dbReference type="SUPFAM" id="SSF53335">
    <property type="entry name" value="S-adenosyl-L-methionine-dependent methyltransferases"/>
    <property type="match status" value="1"/>
</dbReference>
<evidence type="ECO:0000313" key="2">
    <source>
        <dbReference type="Proteomes" id="UP000657177"/>
    </source>
</evidence>
<gene>
    <name evidence="1" type="ORF">G5B42_10470</name>
</gene>
<protein>
    <submittedName>
        <fullName evidence="1">Class I SAM-dependent methyltransferase</fullName>
    </submittedName>
</protein>
<dbReference type="GO" id="GO:0008168">
    <property type="term" value="F:methyltransferase activity"/>
    <property type="evidence" value="ECO:0007669"/>
    <property type="project" value="UniProtKB-KW"/>
</dbReference>
<dbReference type="RefSeq" id="WP_181340423.1">
    <property type="nucleotide sequence ID" value="NZ_JAAKDE010000029.1"/>
</dbReference>
<dbReference type="PANTHER" id="PTHR43861">
    <property type="entry name" value="TRANS-ACONITATE 2-METHYLTRANSFERASE-RELATED"/>
    <property type="match status" value="1"/>
</dbReference>
<dbReference type="EMBL" id="JAAKDE010000029">
    <property type="protein sequence ID" value="MBA2133954.1"/>
    <property type="molecule type" value="Genomic_DNA"/>
</dbReference>
<name>A0A8J6LMN4_9FIRM</name>
<dbReference type="Gene3D" id="3.40.50.150">
    <property type="entry name" value="Vaccinia Virus protein VP39"/>
    <property type="match status" value="1"/>
</dbReference>
<dbReference type="Proteomes" id="UP000657177">
    <property type="component" value="Unassembled WGS sequence"/>
</dbReference>
<keyword evidence="2" id="KW-1185">Reference proteome</keyword>
<comment type="caution">
    <text evidence="1">The sequence shown here is derived from an EMBL/GenBank/DDBJ whole genome shotgun (WGS) entry which is preliminary data.</text>
</comment>
<evidence type="ECO:0000313" key="1">
    <source>
        <dbReference type="EMBL" id="MBA2133954.1"/>
    </source>
</evidence>
<dbReference type="CDD" id="cd02440">
    <property type="entry name" value="AdoMet_MTases"/>
    <property type="match status" value="1"/>
</dbReference>
<reference evidence="1" key="1">
    <citation type="submission" date="2020-06" db="EMBL/GenBank/DDBJ databases">
        <title>Novel chitinolytic bacterium.</title>
        <authorList>
            <person name="Ungkulpasvich U."/>
            <person name="Kosugi A."/>
            <person name="Uke A."/>
        </authorList>
    </citation>
    <scope>NUCLEOTIDE SEQUENCE</scope>
    <source>
        <strain evidence="1">UUS1-1</strain>
    </source>
</reference>
<dbReference type="AlphaFoldDB" id="A0A8J6LMN4"/>
<sequence>MAGKEGWGKKMSGTVWDNIYKEYLAGGQAWASLKDDINPSFMSFIESSTFPVKLALDIGCGQGKYLKYLQEKGFKTVGLDSSESAIMMTKDLLDNQGKFILADMFEYKYPLNTYGLIISHAALYHGEKKKVIALLNKIYDALMKKGKVFISLPDEECIKNWAIMAEHETLEDGTCIPLIGPEKGLPHSFFSKEEIDKLFSKYSRIKTDLEPRSAQMERLHAHFLNIPE</sequence>
<organism evidence="1 2">
    <name type="scientific">Capillibacterium thermochitinicola</name>
    <dbReference type="NCBI Taxonomy" id="2699427"/>
    <lineage>
        <taxon>Bacteria</taxon>
        <taxon>Bacillati</taxon>
        <taxon>Bacillota</taxon>
        <taxon>Capillibacterium</taxon>
    </lineage>
</organism>
<proteinExistence type="predicted"/>
<keyword evidence="1" id="KW-0808">Transferase</keyword>
<accession>A0A8J6LMN4</accession>
<dbReference type="Pfam" id="PF13489">
    <property type="entry name" value="Methyltransf_23"/>
    <property type="match status" value="1"/>
</dbReference>